<comment type="caution">
    <text evidence="2">The sequence shown here is derived from an EMBL/GenBank/DDBJ whole genome shotgun (WGS) entry which is preliminary data.</text>
</comment>
<protein>
    <recommendedName>
        <fullName evidence="4">OB-fold nucleic acid binding domain protein</fullName>
    </recommendedName>
</protein>
<evidence type="ECO:0000313" key="3">
    <source>
        <dbReference type="Proteomes" id="UP000658720"/>
    </source>
</evidence>
<feature type="compositionally biased region" description="Low complexity" evidence="1">
    <location>
        <begin position="163"/>
        <end position="209"/>
    </location>
</feature>
<evidence type="ECO:0008006" key="4">
    <source>
        <dbReference type="Google" id="ProtNLM"/>
    </source>
</evidence>
<keyword evidence="3" id="KW-1185">Reference proteome</keyword>
<evidence type="ECO:0000313" key="2">
    <source>
        <dbReference type="EMBL" id="MBE9255631.1"/>
    </source>
</evidence>
<dbReference type="Proteomes" id="UP000658720">
    <property type="component" value="Unassembled WGS sequence"/>
</dbReference>
<organism evidence="2 3">
    <name type="scientific">Synechocystis salina LEGE 00031</name>
    <dbReference type="NCBI Taxonomy" id="1828736"/>
    <lineage>
        <taxon>Bacteria</taxon>
        <taxon>Bacillati</taxon>
        <taxon>Cyanobacteriota</taxon>
        <taxon>Cyanophyceae</taxon>
        <taxon>Synechococcales</taxon>
        <taxon>Merismopediaceae</taxon>
        <taxon>Synechocystis</taxon>
    </lineage>
</organism>
<accession>A0ABR9VW97</accession>
<proteinExistence type="predicted"/>
<gene>
    <name evidence="2" type="ORF">IQ217_17685</name>
</gene>
<feature type="region of interest" description="Disordered" evidence="1">
    <location>
        <begin position="135"/>
        <end position="273"/>
    </location>
</feature>
<feature type="compositionally biased region" description="Polar residues" evidence="1">
    <location>
        <begin position="135"/>
        <end position="162"/>
    </location>
</feature>
<reference evidence="2 3" key="1">
    <citation type="submission" date="2020-10" db="EMBL/GenBank/DDBJ databases">
        <authorList>
            <person name="Castelo-Branco R."/>
            <person name="Eusebio N."/>
            <person name="Adriana R."/>
            <person name="Vieira A."/>
            <person name="Brugerolle De Fraissinette N."/>
            <person name="Rezende De Castro R."/>
            <person name="Schneider M.P."/>
            <person name="Vasconcelos V."/>
            <person name="Leao P.N."/>
        </authorList>
    </citation>
    <scope>NUCLEOTIDE SEQUENCE [LARGE SCALE GENOMIC DNA]</scope>
    <source>
        <strain evidence="2 3">LEGE 00031</strain>
    </source>
</reference>
<sequence>MVVEKLLIVRATMTAKLSWVGRKLFFPLFLSGWMVSCSPLNPFGLAQEYLDIAKLEEISNQRTVNVQGIVVNVAPFLEGGAYQIQDKTGRVWVKTDRQLPRKGTVLSIRGEVAFEPIFIGPEKLGESYLVETTAPNPQATASNDGDNSSATPEQLPTASAPSTNTIEVIEETTATEQEEQNGITETTAVTEEVVETETVTTETVAPAETSPSPDSAANLMPPASNNSNNSSTAIPVANPEAPRPIADAATAQPPSQARPNFDDQFLPHKRLRK</sequence>
<dbReference type="EMBL" id="JADEVV010000075">
    <property type="protein sequence ID" value="MBE9255631.1"/>
    <property type="molecule type" value="Genomic_DNA"/>
</dbReference>
<name>A0ABR9VW97_9SYNC</name>
<evidence type="ECO:0000256" key="1">
    <source>
        <dbReference type="SAM" id="MobiDB-lite"/>
    </source>
</evidence>